<evidence type="ECO:0000256" key="11">
    <source>
        <dbReference type="ARBA" id="ARBA00031800"/>
    </source>
</evidence>
<dbReference type="Pfam" id="PF13932">
    <property type="entry name" value="SAM_GIDA_C"/>
    <property type="match status" value="1"/>
</dbReference>
<dbReference type="PANTHER" id="PTHR11806">
    <property type="entry name" value="GLUCOSE INHIBITED DIVISION PROTEIN A"/>
    <property type="match status" value="1"/>
</dbReference>
<evidence type="ECO:0000256" key="2">
    <source>
        <dbReference type="ARBA" id="ARBA00003717"/>
    </source>
</evidence>
<protein>
    <recommendedName>
        <fullName evidence="4 12">tRNA uridine 5-carboxymethylaminomethyl modification enzyme MnmG</fullName>
    </recommendedName>
    <alternativeName>
        <fullName evidence="11 12">Glucose-inhibited division protein A</fullName>
    </alternativeName>
</protein>
<evidence type="ECO:0000256" key="8">
    <source>
        <dbReference type="ARBA" id="ARBA00022827"/>
    </source>
</evidence>
<sequence>MKFNYDVLVIGGGHAGCEAAAASANMGAKTCLITMDMNKIGQMSCNPAIGGIAKGQIVREIDALGGQMGIVTDKTAIQFRMLNIGKGPAVWSPRAQCDRGKFIWEWRTILDHTDNLDIWQDQADELLVANGEAIGVRTIWGAEFYAKSIIITAGTFLNGLMHVGRKMVEGGRCAEPAVHNFTESITRWGITTARMKTGTPVRIDKRSVHFEDMEEQPGDSDFHQFSYMGEHRVLKQLPCWTCYTNKKVHETLKSGLADSPLYNGQIQSTGPRYCPSIETKLVTFPDKDQHPLFLEPEGEDTNEMYLNGFSSSMPMDIQLNALHEIPALRDAKIYRPGYAIEYDYFDPTQLKHSLESKIIKGLFFAGQVNGTTGYEEAGGQGTVAGINAALHCVGDKTFEMNRDESYIGVLIDDLTTKGVDEPYRMFTSRAEYRILLRQDDADARLTEKAYELGIAKRDRYDWWIEKKEAIGRIIEFCANYPIKKDEINPKLEALGTTPLRAGCKLIDLIARPHLNLTNLSEIIPDLKAALDAPANRKEEITEAAEIKMKYKGYIERERLIADKMHRLEDIKIKGRFNYSELHEISTEGRQKLERIDPETLAQASRIPGVSPSDINVMLVLLGR</sequence>
<dbReference type="InterPro" id="IPR020595">
    <property type="entry name" value="MnmG-rel_CS"/>
</dbReference>
<proteinExistence type="inferred from homology"/>
<dbReference type="InterPro" id="IPR002218">
    <property type="entry name" value="MnmG-rel"/>
</dbReference>
<dbReference type="InterPro" id="IPR040131">
    <property type="entry name" value="MnmG_N"/>
</dbReference>
<comment type="similarity">
    <text evidence="3 12">Belongs to the MnmG family.</text>
</comment>
<evidence type="ECO:0000256" key="10">
    <source>
        <dbReference type="ARBA" id="ARBA00025948"/>
    </source>
</evidence>
<evidence type="ECO:0000256" key="3">
    <source>
        <dbReference type="ARBA" id="ARBA00007653"/>
    </source>
</evidence>
<dbReference type="FunFam" id="1.10.150.570:FF:000001">
    <property type="entry name" value="tRNA uridine 5-carboxymethylaminomethyl modification enzyme MnmG"/>
    <property type="match status" value="1"/>
</dbReference>
<dbReference type="EMBL" id="VZBQ01000088">
    <property type="protein sequence ID" value="MQN89746.1"/>
    <property type="molecule type" value="Genomic_DNA"/>
</dbReference>
<dbReference type="InterPro" id="IPR044920">
    <property type="entry name" value="MnmG_C_subdom_sf"/>
</dbReference>
<organism evidence="13 14">
    <name type="scientific">Segatella copri</name>
    <dbReference type="NCBI Taxonomy" id="165179"/>
    <lineage>
        <taxon>Bacteria</taxon>
        <taxon>Pseudomonadati</taxon>
        <taxon>Bacteroidota</taxon>
        <taxon>Bacteroidia</taxon>
        <taxon>Bacteroidales</taxon>
        <taxon>Prevotellaceae</taxon>
        <taxon>Segatella</taxon>
    </lineage>
</organism>
<dbReference type="Gene3D" id="1.10.10.1800">
    <property type="entry name" value="tRNA uridine 5-carboxymethylaminomethyl modification enzyme MnmG/GidA"/>
    <property type="match status" value="1"/>
</dbReference>
<dbReference type="InterPro" id="IPR047001">
    <property type="entry name" value="MnmG_C_subdom"/>
</dbReference>
<comment type="caution">
    <text evidence="12">Lacks conserved residue(s) required for the propagation of feature annotation.</text>
</comment>
<evidence type="ECO:0000256" key="6">
    <source>
        <dbReference type="ARBA" id="ARBA00022630"/>
    </source>
</evidence>
<dbReference type="HAMAP" id="MF_00129">
    <property type="entry name" value="MnmG_GidA"/>
    <property type="match status" value="1"/>
</dbReference>
<dbReference type="InterPro" id="IPR004416">
    <property type="entry name" value="MnmG"/>
</dbReference>
<dbReference type="PRINTS" id="PR00411">
    <property type="entry name" value="PNDRDTASEI"/>
</dbReference>
<evidence type="ECO:0000313" key="14">
    <source>
        <dbReference type="Proteomes" id="UP000420635"/>
    </source>
</evidence>
<comment type="subcellular location">
    <subcellularLocation>
        <location evidence="12">Cytoplasm</location>
    </subcellularLocation>
</comment>
<dbReference type="FunFam" id="1.10.10.1800:FF:000003">
    <property type="entry name" value="tRNA uridine 5-carboxymethylaminomethyl modification enzyme MnmG"/>
    <property type="match status" value="1"/>
</dbReference>
<keyword evidence="8 12" id="KW-0274">FAD</keyword>
<dbReference type="Proteomes" id="UP000420635">
    <property type="component" value="Unassembled WGS sequence"/>
</dbReference>
<dbReference type="GO" id="GO:0002098">
    <property type="term" value="P:tRNA wobble uridine modification"/>
    <property type="evidence" value="ECO:0007669"/>
    <property type="project" value="InterPro"/>
</dbReference>
<dbReference type="InterPro" id="IPR026904">
    <property type="entry name" value="MnmG_C"/>
</dbReference>
<dbReference type="GO" id="GO:0050660">
    <property type="term" value="F:flavin adenine dinucleotide binding"/>
    <property type="evidence" value="ECO:0007669"/>
    <property type="project" value="UniProtKB-UniRule"/>
</dbReference>
<keyword evidence="5 12" id="KW-0963">Cytoplasm</keyword>
<dbReference type="Pfam" id="PF21680">
    <property type="entry name" value="GIDA_C_1st"/>
    <property type="match status" value="1"/>
</dbReference>
<keyword evidence="6 12" id="KW-0285">Flavoprotein</keyword>
<dbReference type="FunFam" id="3.50.50.60:FF:000010">
    <property type="entry name" value="tRNA uridine 5-carboxymethylaminomethyl modification enzyme MnmG"/>
    <property type="match status" value="1"/>
</dbReference>
<keyword evidence="9 12" id="KW-0520">NAD</keyword>
<evidence type="ECO:0000256" key="5">
    <source>
        <dbReference type="ARBA" id="ARBA00022490"/>
    </source>
</evidence>
<comment type="cofactor">
    <cofactor evidence="1 12">
        <name>FAD</name>
        <dbReference type="ChEBI" id="CHEBI:57692"/>
    </cofactor>
</comment>
<dbReference type="SMART" id="SM01228">
    <property type="entry name" value="GIDA_assoc_3"/>
    <property type="match status" value="1"/>
</dbReference>
<evidence type="ECO:0000256" key="1">
    <source>
        <dbReference type="ARBA" id="ARBA00001974"/>
    </source>
</evidence>
<dbReference type="RefSeq" id="WP_153112386.1">
    <property type="nucleotide sequence ID" value="NZ_VZAS01000008.1"/>
</dbReference>
<comment type="function">
    <text evidence="2 12">NAD-binding protein involved in the addition of a carboxymethylaminomethyl (cmnm) group at the wobble position (U34) of certain tRNAs, forming tRNA-cmnm(5)s(2)U34.</text>
</comment>
<dbReference type="FunFam" id="3.50.50.60:FF:000002">
    <property type="entry name" value="tRNA uridine 5-carboxymethylaminomethyl modification enzyme MnmG"/>
    <property type="match status" value="1"/>
</dbReference>
<evidence type="ECO:0000256" key="4">
    <source>
        <dbReference type="ARBA" id="ARBA00020461"/>
    </source>
</evidence>
<dbReference type="PANTHER" id="PTHR11806:SF0">
    <property type="entry name" value="PROTEIN MTO1 HOMOLOG, MITOCHONDRIAL"/>
    <property type="match status" value="1"/>
</dbReference>
<gene>
    <name evidence="12 13" type="primary">mnmG</name>
    <name evidence="12" type="synonym">gidA</name>
    <name evidence="13" type="ORF">F7D59_07770</name>
</gene>
<comment type="caution">
    <text evidence="13">The sequence shown here is derived from an EMBL/GenBank/DDBJ whole genome shotgun (WGS) entry which is preliminary data.</text>
</comment>
<dbReference type="Gene3D" id="3.50.50.60">
    <property type="entry name" value="FAD/NAD(P)-binding domain"/>
    <property type="match status" value="2"/>
</dbReference>
<dbReference type="PROSITE" id="PS01280">
    <property type="entry name" value="GIDA_1"/>
    <property type="match status" value="1"/>
</dbReference>
<accession>A0A646HGE0</accession>
<dbReference type="Pfam" id="PF01134">
    <property type="entry name" value="GIDA"/>
    <property type="match status" value="1"/>
</dbReference>
<dbReference type="NCBIfam" id="TIGR00136">
    <property type="entry name" value="mnmG_gidA"/>
    <property type="match status" value="1"/>
</dbReference>
<evidence type="ECO:0000313" key="13">
    <source>
        <dbReference type="EMBL" id="MQN89746.1"/>
    </source>
</evidence>
<dbReference type="GO" id="GO:0030488">
    <property type="term" value="P:tRNA methylation"/>
    <property type="evidence" value="ECO:0007669"/>
    <property type="project" value="TreeGrafter"/>
</dbReference>
<dbReference type="Gene3D" id="1.10.150.570">
    <property type="entry name" value="GidA associated domain, C-terminal subdomain"/>
    <property type="match status" value="1"/>
</dbReference>
<dbReference type="InterPro" id="IPR049312">
    <property type="entry name" value="GIDA_C_N"/>
</dbReference>
<comment type="subunit">
    <text evidence="10 12">Homodimer. Heterotetramer of two MnmE and two MnmG subunits.</text>
</comment>
<dbReference type="AlphaFoldDB" id="A0A646HGE0"/>
<dbReference type="GO" id="GO:0005829">
    <property type="term" value="C:cytosol"/>
    <property type="evidence" value="ECO:0007669"/>
    <property type="project" value="TreeGrafter"/>
</dbReference>
<dbReference type="SUPFAM" id="SSF51905">
    <property type="entry name" value="FAD/NAD(P)-binding domain"/>
    <property type="match status" value="1"/>
</dbReference>
<feature type="binding site" evidence="12">
    <location>
        <begin position="11"/>
        <end position="16"/>
    </location>
    <ligand>
        <name>FAD</name>
        <dbReference type="ChEBI" id="CHEBI:57692"/>
    </ligand>
</feature>
<name>A0A646HGE0_9BACT</name>
<reference evidence="14" key="1">
    <citation type="submission" date="2019-09" db="EMBL/GenBank/DDBJ databases">
        <title>Distinct polysaccharide growth profiles of human intestinal Prevotella copri isolates.</title>
        <authorList>
            <person name="Fehlner-Peach H."/>
            <person name="Magnabosco C."/>
            <person name="Raghavan V."/>
            <person name="Scher J.U."/>
            <person name="Tett A."/>
            <person name="Cox L.M."/>
            <person name="Gottsegen C."/>
            <person name="Watters A."/>
            <person name="Wiltshire- Gordon J.D."/>
            <person name="Segata N."/>
            <person name="Bonneau R."/>
            <person name="Littman D.R."/>
        </authorList>
    </citation>
    <scope>NUCLEOTIDE SEQUENCE [LARGE SCALE GENOMIC DNA]</scope>
    <source>
        <strain evidence="14">iP54</strain>
    </source>
</reference>
<feature type="binding site" evidence="12">
    <location>
        <begin position="270"/>
        <end position="284"/>
    </location>
    <ligand>
        <name>NAD(+)</name>
        <dbReference type="ChEBI" id="CHEBI:57540"/>
    </ligand>
</feature>
<dbReference type="InterPro" id="IPR036188">
    <property type="entry name" value="FAD/NAD-bd_sf"/>
</dbReference>
<keyword evidence="7 12" id="KW-0819">tRNA processing</keyword>
<evidence type="ECO:0000256" key="12">
    <source>
        <dbReference type="HAMAP-Rule" id="MF_00129"/>
    </source>
</evidence>
<evidence type="ECO:0000256" key="9">
    <source>
        <dbReference type="ARBA" id="ARBA00023027"/>
    </source>
</evidence>
<evidence type="ECO:0000256" key="7">
    <source>
        <dbReference type="ARBA" id="ARBA00022694"/>
    </source>
</evidence>